<dbReference type="Pfam" id="PF00990">
    <property type="entry name" value="GGDEF"/>
    <property type="match status" value="1"/>
</dbReference>
<organism evidence="5 6">
    <name type="scientific">Pleomorphomonas diazotrophica</name>
    <dbReference type="NCBI Taxonomy" id="1166257"/>
    <lineage>
        <taxon>Bacteria</taxon>
        <taxon>Pseudomonadati</taxon>
        <taxon>Pseudomonadota</taxon>
        <taxon>Alphaproteobacteria</taxon>
        <taxon>Hyphomicrobiales</taxon>
        <taxon>Pleomorphomonadaceae</taxon>
        <taxon>Pleomorphomonas</taxon>
    </lineage>
</organism>
<dbReference type="EMBL" id="PJNW01000002">
    <property type="protein sequence ID" value="PKR90415.1"/>
    <property type="molecule type" value="Genomic_DNA"/>
</dbReference>
<dbReference type="PROSITE" id="PS50887">
    <property type="entry name" value="GGDEF"/>
    <property type="match status" value="1"/>
</dbReference>
<dbReference type="RefSeq" id="WP_101287508.1">
    <property type="nucleotide sequence ID" value="NZ_FOUQ01000001.1"/>
</dbReference>
<keyword evidence="6" id="KW-1185">Reference proteome</keyword>
<dbReference type="PANTHER" id="PTHR45138">
    <property type="entry name" value="REGULATORY COMPONENTS OF SENSORY TRANSDUCTION SYSTEM"/>
    <property type="match status" value="1"/>
</dbReference>
<reference evidence="5 6" key="1">
    <citation type="submission" date="2017-12" db="EMBL/GenBank/DDBJ databases">
        <title>Anaerobic carbon monoxide metabolism by Pleomorphomonas carboxyditropha sp. nov., a new mesophilic hydrogenogenic carboxidotroph.</title>
        <authorList>
            <person name="Esquivel-Elizondo S."/>
            <person name="Krajmalnik-Brown R."/>
        </authorList>
    </citation>
    <scope>NUCLEOTIDE SEQUENCE [LARGE SCALE GENOMIC DNA]</scope>
    <source>
        <strain evidence="5 6">R5-392</strain>
    </source>
</reference>
<dbReference type="InterPro" id="IPR043128">
    <property type="entry name" value="Rev_trsase/Diguanyl_cyclase"/>
</dbReference>
<keyword evidence="3" id="KW-1133">Transmembrane helix</keyword>
<dbReference type="CDD" id="cd01949">
    <property type="entry name" value="GGDEF"/>
    <property type="match status" value="1"/>
</dbReference>
<feature type="transmembrane region" description="Helical" evidence="3">
    <location>
        <begin position="95"/>
        <end position="116"/>
    </location>
</feature>
<dbReference type="InterPro" id="IPR000160">
    <property type="entry name" value="GGDEF_dom"/>
</dbReference>
<dbReference type="GO" id="GO:0052621">
    <property type="term" value="F:diguanylate cyclase activity"/>
    <property type="evidence" value="ECO:0007669"/>
    <property type="project" value="UniProtKB-EC"/>
</dbReference>
<dbReference type="Gene3D" id="3.30.70.270">
    <property type="match status" value="1"/>
</dbReference>
<dbReference type="SMART" id="SM00267">
    <property type="entry name" value="GGDEF"/>
    <property type="match status" value="1"/>
</dbReference>
<dbReference type="PANTHER" id="PTHR45138:SF9">
    <property type="entry name" value="DIGUANYLATE CYCLASE DGCM-RELATED"/>
    <property type="match status" value="1"/>
</dbReference>
<gene>
    <name evidence="5" type="ORF">CXZ10_03290</name>
</gene>
<feature type="transmembrane region" description="Helical" evidence="3">
    <location>
        <begin position="122"/>
        <end position="142"/>
    </location>
</feature>
<evidence type="ECO:0000313" key="5">
    <source>
        <dbReference type="EMBL" id="PKR90415.1"/>
    </source>
</evidence>
<dbReference type="GO" id="GO:1902201">
    <property type="term" value="P:negative regulation of bacterial-type flagellum-dependent cell motility"/>
    <property type="evidence" value="ECO:0007669"/>
    <property type="project" value="TreeGrafter"/>
</dbReference>
<protein>
    <recommendedName>
        <fullName evidence="1">diguanylate cyclase</fullName>
        <ecNumber evidence="1">2.7.7.65</ecNumber>
    </recommendedName>
</protein>
<dbReference type="SUPFAM" id="SSF55073">
    <property type="entry name" value="Nucleotide cyclase"/>
    <property type="match status" value="1"/>
</dbReference>
<name>A0A1I4QVP2_9HYPH</name>
<dbReference type="InterPro" id="IPR029787">
    <property type="entry name" value="Nucleotide_cyclase"/>
</dbReference>
<evidence type="ECO:0000256" key="3">
    <source>
        <dbReference type="SAM" id="Phobius"/>
    </source>
</evidence>
<dbReference type="Proteomes" id="UP000233491">
    <property type="component" value="Unassembled WGS sequence"/>
</dbReference>
<proteinExistence type="predicted"/>
<dbReference type="AlphaFoldDB" id="A0A1I4QVP2"/>
<keyword evidence="3" id="KW-0812">Transmembrane</keyword>
<evidence type="ECO:0000256" key="2">
    <source>
        <dbReference type="ARBA" id="ARBA00034247"/>
    </source>
</evidence>
<dbReference type="FunFam" id="3.30.70.270:FF:000001">
    <property type="entry name" value="Diguanylate cyclase domain protein"/>
    <property type="match status" value="1"/>
</dbReference>
<dbReference type="GO" id="GO:0043709">
    <property type="term" value="P:cell adhesion involved in single-species biofilm formation"/>
    <property type="evidence" value="ECO:0007669"/>
    <property type="project" value="TreeGrafter"/>
</dbReference>
<dbReference type="OrthoDB" id="9812260at2"/>
<dbReference type="EC" id="2.7.7.65" evidence="1"/>
<evidence type="ECO:0000313" key="6">
    <source>
        <dbReference type="Proteomes" id="UP000233491"/>
    </source>
</evidence>
<dbReference type="InterPro" id="IPR050469">
    <property type="entry name" value="Diguanylate_Cyclase"/>
</dbReference>
<comment type="caution">
    <text evidence="5">The sequence shown here is derived from an EMBL/GenBank/DDBJ whole genome shotgun (WGS) entry which is preliminary data.</text>
</comment>
<feature type="transmembrane region" description="Helical" evidence="3">
    <location>
        <begin position="193"/>
        <end position="215"/>
    </location>
</feature>
<feature type="domain" description="GGDEF" evidence="4">
    <location>
        <begin position="254"/>
        <end position="387"/>
    </location>
</feature>
<sequence>MGEFLHIPTLFFILAAASCCICVSLMLTWATSRGETCALSWGAAFALAVLTMILVALRGQVPHVLSVTIANAVLLASFGALWLGYRQFIGRAGRAAPWMAGAGALVWLALSAVSSLFDDVNIRASVLSGIELVYLLSIVAGLVRHHTEEPLPSVGLTAVLVGTHAAVQVYWIASAIVAPIEPATVVLPNSLAMGLRFTESSIFVVFLGLLQLVMIGQRSERRYRIVSETDSLTGLANRGHFFRHVGAAMSQGGQPGALILFDIDHFKTINDTHGHPTGDRALVAFAFGLAAAVPAGGVAARIGGEEFALFLPEATTDEAAEVADDIRRMTANLRIAAASGTVRLTVSCGVAGMGETGSDVQNLHAAADRALYLAKGNGRDQVAVHCPSVAEGEMRLDCVITAAAH</sequence>
<feature type="transmembrane region" description="Helical" evidence="3">
    <location>
        <begin position="63"/>
        <end position="83"/>
    </location>
</feature>
<feature type="transmembrane region" description="Helical" evidence="3">
    <location>
        <begin position="39"/>
        <end position="57"/>
    </location>
</feature>
<feature type="transmembrane region" description="Helical" evidence="3">
    <location>
        <begin position="6"/>
        <end position="27"/>
    </location>
</feature>
<evidence type="ECO:0000256" key="1">
    <source>
        <dbReference type="ARBA" id="ARBA00012528"/>
    </source>
</evidence>
<evidence type="ECO:0000259" key="4">
    <source>
        <dbReference type="PROSITE" id="PS50887"/>
    </source>
</evidence>
<dbReference type="GO" id="GO:0005886">
    <property type="term" value="C:plasma membrane"/>
    <property type="evidence" value="ECO:0007669"/>
    <property type="project" value="TreeGrafter"/>
</dbReference>
<feature type="transmembrane region" description="Helical" evidence="3">
    <location>
        <begin position="154"/>
        <end position="173"/>
    </location>
</feature>
<comment type="catalytic activity">
    <reaction evidence="2">
        <text>2 GTP = 3',3'-c-di-GMP + 2 diphosphate</text>
        <dbReference type="Rhea" id="RHEA:24898"/>
        <dbReference type="ChEBI" id="CHEBI:33019"/>
        <dbReference type="ChEBI" id="CHEBI:37565"/>
        <dbReference type="ChEBI" id="CHEBI:58805"/>
        <dbReference type="EC" id="2.7.7.65"/>
    </reaction>
</comment>
<keyword evidence="3" id="KW-0472">Membrane</keyword>
<dbReference type="NCBIfam" id="TIGR00254">
    <property type="entry name" value="GGDEF"/>
    <property type="match status" value="1"/>
</dbReference>
<accession>A0A1I4QVP2</accession>